<proteinExistence type="predicted"/>
<feature type="region of interest" description="Disordered" evidence="1">
    <location>
        <begin position="127"/>
        <end position="157"/>
    </location>
</feature>
<gene>
    <name evidence="2" type="ORF">UC8_48670</name>
</gene>
<dbReference type="Proteomes" id="UP000325286">
    <property type="component" value="Chromosome"/>
</dbReference>
<accession>A0A5B9QZH2</accession>
<reference evidence="2 3" key="1">
    <citation type="submission" date="2019-08" db="EMBL/GenBank/DDBJ databases">
        <title>Deep-cultivation of Planctomycetes and their phenomic and genomic characterization uncovers novel biology.</title>
        <authorList>
            <person name="Wiegand S."/>
            <person name="Jogler M."/>
            <person name="Boedeker C."/>
            <person name="Pinto D."/>
            <person name="Vollmers J."/>
            <person name="Rivas-Marin E."/>
            <person name="Kohn T."/>
            <person name="Peeters S.H."/>
            <person name="Heuer A."/>
            <person name="Rast P."/>
            <person name="Oberbeckmann S."/>
            <person name="Bunk B."/>
            <person name="Jeske O."/>
            <person name="Meyerdierks A."/>
            <person name="Storesund J.E."/>
            <person name="Kallscheuer N."/>
            <person name="Luecker S."/>
            <person name="Lage O.M."/>
            <person name="Pohl T."/>
            <person name="Merkel B.J."/>
            <person name="Hornburger P."/>
            <person name="Mueller R.-W."/>
            <person name="Bruemmer F."/>
            <person name="Labrenz M."/>
            <person name="Spormann A.M."/>
            <person name="Op den Camp H."/>
            <person name="Overmann J."/>
            <person name="Amann R."/>
            <person name="Jetten M.S.M."/>
            <person name="Mascher T."/>
            <person name="Medema M.H."/>
            <person name="Devos D.P."/>
            <person name="Kaster A.-K."/>
            <person name="Ovreas L."/>
            <person name="Rohde M."/>
            <person name="Galperin M.Y."/>
            <person name="Jogler C."/>
        </authorList>
    </citation>
    <scope>NUCLEOTIDE SEQUENCE [LARGE SCALE GENOMIC DNA]</scope>
    <source>
        <strain evidence="2 3">UC8</strain>
    </source>
</reference>
<evidence type="ECO:0000313" key="2">
    <source>
        <dbReference type="EMBL" id="QEG42825.1"/>
    </source>
</evidence>
<keyword evidence="3" id="KW-1185">Reference proteome</keyword>
<dbReference type="AlphaFoldDB" id="A0A5B9QZH2"/>
<dbReference type="EMBL" id="CP042914">
    <property type="protein sequence ID" value="QEG42825.1"/>
    <property type="molecule type" value="Genomic_DNA"/>
</dbReference>
<evidence type="ECO:0000256" key="1">
    <source>
        <dbReference type="SAM" id="MobiDB-lite"/>
    </source>
</evidence>
<dbReference type="KEGG" id="rul:UC8_48670"/>
<dbReference type="RefSeq" id="WP_148080505.1">
    <property type="nucleotide sequence ID" value="NZ_CP042914.1"/>
</dbReference>
<dbReference type="PROSITE" id="PS51257">
    <property type="entry name" value="PROKAR_LIPOPROTEIN"/>
    <property type="match status" value="1"/>
</dbReference>
<dbReference type="OrthoDB" id="289094at2"/>
<feature type="compositionally biased region" description="Basic and acidic residues" evidence="1">
    <location>
        <begin position="131"/>
        <end position="157"/>
    </location>
</feature>
<evidence type="ECO:0000313" key="3">
    <source>
        <dbReference type="Proteomes" id="UP000325286"/>
    </source>
</evidence>
<protein>
    <submittedName>
        <fullName evidence="2">Uncharacterized protein</fullName>
    </submittedName>
</protein>
<name>A0A5B9QZH2_9BACT</name>
<organism evidence="2 3">
    <name type="scientific">Roseimaritima ulvae</name>
    <dbReference type="NCBI Taxonomy" id="980254"/>
    <lineage>
        <taxon>Bacteria</taxon>
        <taxon>Pseudomonadati</taxon>
        <taxon>Planctomycetota</taxon>
        <taxon>Planctomycetia</taxon>
        <taxon>Pirellulales</taxon>
        <taxon>Pirellulaceae</taxon>
        <taxon>Roseimaritima</taxon>
    </lineage>
</organism>
<sequence length="157" mass="16301">MCSRSNSARGFGKSALAVVVAACLFSGCSGDSGYDISGSVSFDGNPIPAGKIYFRPDGSKDNVGHTGYANIVDGKYDTAAEGGKKMAGGAIVVGIEGIDPSGAKTDEESGEEVSTALFPYYEIPTQLPEEDTTKDFEVPAEAAKVKYQEERPDTSGP</sequence>